<dbReference type="EMBL" id="CM017328">
    <property type="protein sequence ID" value="KAE8125144.1"/>
    <property type="molecule type" value="Genomic_DNA"/>
</dbReference>
<name>A0A5N6RW65_9ROSI</name>
<reference evidence="3 4" key="1">
    <citation type="submission" date="2019-06" db="EMBL/GenBank/DDBJ databases">
        <title>A chromosomal-level reference genome of Carpinus fangiana (Coryloideae, Betulaceae).</title>
        <authorList>
            <person name="Yang X."/>
            <person name="Wang Z."/>
            <person name="Zhang L."/>
            <person name="Hao G."/>
            <person name="Liu J."/>
            <person name="Yang Y."/>
        </authorList>
    </citation>
    <scope>NUCLEOTIDE SEQUENCE [LARGE SCALE GENOMIC DNA]</scope>
    <source>
        <strain evidence="3">Cfa_2016G</strain>
        <tissue evidence="3">Leaf</tissue>
    </source>
</reference>
<dbReference type="SUPFAM" id="SSF47113">
    <property type="entry name" value="Histone-fold"/>
    <property type="match status" value="1"/>
</dbReference>
<feature type="compositionally biased region" description="Low complexity" evidence="1">
    <location>
        <begin position="9"/>
        <end position="21"/>
    </location>
</feature>
<dbReference type="GO" id="GO:0046982">
    <property type="term" value="F:protein heterodimerization activity"/>
    <property type="evidence" value="ECO:0007669"/>
    <property type="project" value="InterPro"/>
</dbReference>
<dbReference type="Proteomes" id="UP000327013">
    <property type="component" value="Chromosome 8"/>
</dbReference>
<dbReference type="InterPro" id="IPR009072">
    <property type="entry name" value="Histone-fold"/>
</dbReference>
<keyword evidence="4" id="KW-1185">Reference proteome</keyword>
<keyword evidence="2" id="KW-0472">Membrane</keyword>
<keyword evidence="2" id="KW-1133">Transmembrane helix</keyword>
<dbReference type="AlphaFoldDB" id="A0A5N6RW65"/>
<evidence type="ECO:0000256" key="1">
    <source>
        <dbReference type="SAM" id="MobiDB-lite"/>
    </source>
</evidence>
<organism evidence="3 4">
    <name type="scientific">Carpinus fangiana</name>
    <dbReference type="NCBI Taxonomy" id="176857"/>
    <lineage>
        <taxon>Eukaryota</taxon>
        <taxon>Viridiplantae</taxon>
        <taxon>Streptophyta</taxon>
        <taxon>Embryophyta</taxon>
        <taxon>Tracheophyta</taxon>
        <taxon>Spermatophyta</taxon>
        <taxon>Magnoliopsida</taxon>
        <taxon>eudicotyledons</taxon>
        <taxon>Gunneridae</taxon>
        <taxon>Pentapetalae</taxon>
        <taxon>rosids</taxon>
        <taxon>fabids</taxon>
        <taxon>Fagales</taxon>
        <taxon>Betulaceae</taxon>
        <taxon>Carpinus</taxon>
    </lineage>
</organism>
<feature type="region of interest" description="Disordered" evidence="1">
    <location>
        <begin position="1"/>
        <end position="22"/>
    </location>
</feature>
<accession>A0A5N6RW65</accession>
<proteinExistence type="predicted"/>
<evidence type="ECO:0000313" key="3">
    <source>
        <dbReference type="EMBL" id="KAE8125144.1"/>
    </source>
</evidence>
<sequence length="67" mass="7512">MVDSDNDSRGQNNNNNANDFSAQEQDRFLPIVNVSRIMKMALLANAKITSMISLLILFNDLPKNSRS</sequence>
<gene>
    <name evidence="3" type="ORF">FH972_019978</name>
</gene>
<protein>
    <submittedName>
        <fullName evidence="3">Uncharacterized protein</fullName>
    </submittedName>
</protein>
<feature type="transmembrane region" description="Helical" evidence="2">
    <location>
        <begin position="37"/>
        <end position="58"/>
    </location>
</feature>
<evidence type="ECO:0000256" key="2">
    <source>
        <dbReference type="SAM" id="Phobius"/>
    </source>
</evidence>
<keyword evidence="2" id="KW-0812">Transmembrane</keyword>
<evidence type="ECO:0000313" key="4">
    <source>
        <dbReference type="Proteomes" id="UP000327013"/>
    </source>
</evidence>